<evidence type="ECO:0000256" key="4">
    <source>
        <dbReference type="ARBA" id="ARBA00022679"/>
    </source>
</evidence>
<comment type="caution">
    <text evidence="10">The sequence shown here is derived from an EMBL/GenBank/DDBJ whole genome shotgun (WGS) entry which is preliminary data.</text>
</comment>
<dbReference type="Pfam" id="PF13532">
    <property type="entry name" value="2OG-FeII_Oxy_2"/>
    <property type="match status" value="1"/>
</dbReference>
<accession>A0AAW2HBK5</accession>
<dbReference type="Pfam" id="PF02475">
    <property type="entry name" value="TRM5-TYW2_MTfase"/>
    <property type="match status" value="1"/>
</dbReference>
<dbReference type="GO" id="GO:0005737">
    <property type="term" value="C:cytoplasm"/>
    <property type="evidence" value="ECO:0007669"/>
    <property type="project" value="TreeGrafter"/>
</dbReference>
<evidence type="ECO:0000256" key="3">
    <source>
        <dbReference type="ARBA" id="ARBA00012265"/>
    </source>
</evidence>
<evidence type="ECO:0000313" key="10">
    <source>
        <dbReference type="EMBL" id="KAL0267197.1"/>
    </source>
</evidence>
<reference evidence="10" key="1">
    <citation type="journal article" date="2024" name="Gigascience">
        <title>Chromosome-level genome of the poultry shaft louse Menopon gallinae provides insight into the host-switching and adaptive evolution of parasitic lice.</title>
        <authorList>
            <person name="Xu Y."/>
            <person name="Ma L."/>
            <person name="Liu S."/>
            <person name="Liang Y."/>
            <person name="Liu Q."/>
            <person name="He Z."/>
            <person name="Tian L."/>
            <person name="Duan Y."/>
            <person name="Cai W."/>
            <person name="Li H."/>
            <person name="Song F."/>
        </authorList>
    </citation>
    <scope>NUCLEOTIDE SEQUENCE</scope>
    <source>
        <strain evidence="10">Cailab_2023a</strain>
    </source>
</reference>
<feature type="domain" description="Fe2OG dioxygenase" evidence="8">
    <location>
        <begin position="197"/>
        <end position="290"/>
    </location>
</feature>
<dbReference type="EC" id="2.5.1.114" evidence="3"/>
<evidence type="ECO:0000259" key="9">
    <source>
        <dbReference type="PROSITE" id="PS51684"/>
    </source>
</evidence>
<dbReference type="Gene3D" id="3.40.50.150">
    <property type="entry name" value="Vaccinia Virus protein VP39"/>
    <property type="match status" value="1"/>
</dbReference>
<feature type="domain" description="SAM-dependent methyltransferase TRM5/TYW2-type" evidence="9">
    <location>
        <begin position="359"/>
        <end position="659"/>
    </location>
</feature>
<comment type="cofactor">
    <cofactor evidence="1">
        <name>Fe(2+)</name>
        <dbReference type="ChEBI" id="CHEBI:29033"/>
    </cofactor>
</comment>
<dbReference type="InterPro" id="IPR056744">
    <property type="entry name" value="TRM5/TYW2-like_N"/>
</dbReference>
<dbReference type="GO" id="GO:0030488">
    <property type="term" value="P:tRNA methylation"/>
    <property type="evidence" value="ECO:0007669"/>
    <property type="project" value="TreeGrafter"/>
</dbReference>
<sequence length="660" mass="75856">MASSDNDSINKNTFKDVFKFYKRKSAKLDLSNVYDFDQYGNSGDPCHFQDKVKKIQISNSVGIDWESSYGMKDPKEWGVFTFTLKPGLIYIKNPFKASGQRYWIARCLKDFTKKPNILNIDTLNILEKGIDWWDFCEREHNTKEGKLVLEKLRWATLGYHHNWDSKEYSEELKNDFPDDLKVFCKDLGNVLGFPEFNAEAAIINTYHKDSSLNGHTDHSEINLDAPLFSLSFGQSAIFLIGGKSLDEEPVPILLQSGDVIIMSKEARLCYHGVPRIVDSRRKTWSIELNEKQRTINNLLLDNETLKRINDDIFWKFFELTHFKVNMSKSPGELLKCYVHSYVDNYNLHEELKEEVPQKWEKYGDFVLFDGRSFRSDVWTAQGMEFWGKICEIMKCKRLALKSRIQKDGHRTPNVKMIVGDDPWILHVDNSIRYTWHVGRNMFCAGNAPERHRIAKLDCSGEVVVDLFAGIGYFVLPFLVHAKAEVVHACEWNPDAVAALRRNLKLNNVEDRCCVYEGDNREVCPKGVADRVNLGLIPSSEISWRTACEALKPTGGTLHVHGNVETRKESIACGECTELSATSPGRISLRTGDILRRDGDFQWKRQQWLTWAVHVLHSLISILRDLDSTKEWVASVENVHFVKSYAPHVDHLVLDVKLSLP</sequence>
<evidence type="ECO:0000256" key="2">
    <source>
        <dbReference type="ARBA" id="ARBA00004797"/>
    </source>
</evidence>
<dbReference type="EMBL" id="JARGDH010000005">
    <property type="protein sequence ID" value="KAL0267197.1"/>
    <property type="molecule type" value="Genomic_DNA"/>
</dbReference>
<dbReference type="PROSITE" id="PS51471">
    <property type="entry name" value="FE2OG_OXY"/>
    <property type="match status" value="1"/>
</dbReference>
<evidence type="ECO:0000256" key="1">
    <source>
        <dbReference type="ARBA" id="ARBA00001954"/>
    </source>
</evidence>
<dbReference type="GO" id="GO:0031591">
    <property type="term" value="P:wybutosine biosynthetic process"/>
    <property type="evidence" value="ECO:0007669"/>
    <property type="project" value="TreeGrafter"/>
</dbReference>
<evidence type="ECO:0000259" key="8">
    <source>
        <dbReference type="PROSITE" id="PS51471"/>
    </source>
</evidence>
<dbReference type="InterPro" id="IPR056743">
    <property type="entry name" value="TRM5-TYW2-like_MTfase"/>
</dbReference>
<dbReference type="Pfam" id="PF25133">
    <property type="entry name" value="TYW2_N_2"/>
    <property type="match status" value="1"/>
</dbReference>
<dbReference type="SUPFAM" id="SSF51197">
    <property type="entry name" value="Clavaminate synthase-like"/>
    <property type="match status" value="1"/>
</dbReference>
<dbReference type="PROSITE" id="PS51684">
    <property type="entry name" value="SAM_MT_TRM5_TYW2"/>
    <property type="match status" value="1"/>
</dbReference>
<dbReference type="GO" id="GO:0102522">
    <property type="term" value="F:tRNA 4-demethylwyosine alpha-amino-alpha-carboxypropyltransferase activity"/>
    <property type="evidence" value="ECO:0007669"/>
    <property type="project" value="UniProtKB-EC"/>
</dbReference>
<comment type="catalytic activity">
    <reaction evidence="7">
        <text>4-demethylwyosine(37) in tRNA(Phe) + S-adenosyl-L-methionine = 4-demethyl-7-[(3S)-3-amino-3-carboxypropyl]wyosine(37) in tRNA(Phe) + S-methyl-5'-thioadenosine + H(+)</text>
        <dbReference type="Rhea" id="RHEA:36355"/>
        <dbReference type="Rhea" id="RHEA-COMP:10164"/>
        <dbReference type="Rhea" id="RHEA-COMP:10378"/>
        <dbReference type="ChEBI" id="CHEBI:15378"/>
        <dbReference type="ChEBI" id="CHEBI:17509"/>
        <dbReference type="ChEBI" id="CHEBI:59789"/>
        <dbReference type="ChEBI" id="CHEBI:64315"/>
        <dbReference type="ChEBI" id="CHEBI:73550"/>
        <dbReference type="EC" id="2.5.1.114"/>
    </reaction>
</comment>
<evidence type="ECO:0000256" key="6">
    <source>
        <dbReference type="ARBA" id="ARBA00022694"/>
    </source>
</evidence>
<organism evidence="10">
    <name type="scientific">Menopon gallinae</name>
    <name type="common">poultry shaft louse</name>
    <dbReference type="NCBI Taxonomy" id="328185"/>
    <lineage>
        <taxon>Eukaryota</taxon>
        <taxon>Metazoa</taxon>
        <taxon>Ecdysozoa</taxon>
        <taxon>Arthropoda</taxon>
        <taxon>Hexapoda</taxon>
        <taxon>Insecta</taxon>
        <taxon>Pterygota</taxon>
        <taxon>Neoptera</taxon>
        <taxon>Paraneoptera</taxon>
        <taxon>Psocodea</taxon>
        <taxon>Troctomorpha</taxon>
        <taxon>Phthiraptera</taxon>
        <taxon>Amblycera</taxon>
        <taxon>Menoponidae</taxon>
        <taxon>Menopon</taxon>
    </lineage>
</organism>
<keyword evidence="6" id="KW-0819">tRNA processing</keyword>
<dbReference type="InterPro" id="IPR027450">
    <property type="entry name" value="AlkB-like"/>
</dbReference>
<evidence type="ECO:0000256" key="5">
    <source>
        <dbReference type="ARBA" id="ARBA00022691"/>
    </source>
</evidence>
<dbReference type="PANTHER" id="PTHR23245">
    <property type="entry name" value="TRNA METHYLTRANSFERASE"/>
    <property type="match status" value="1"/>
</dbReference>
<dbReference type="AlphaFoldDB" id="A0AAW2HBK5"/>
<evidence type="ECO:0000256" key="7">
    <source>
        <dbReference type="ARBA" id="ARBA00049400"/>
    </source>
</evidence>
<name>A0AAW2HBK5_9NEOP</name>
<comment type="pathway">
    <text evidence="2">tRNA modification; wybutosine-tRNA(Phe) biosynthesis.</text>
</comment>
<dbReference type="CDD" id="cd02440">
    <property type="entry name" value="AdoMet_MTases"/>
    <property type="match status" value="1"/>
</dbReference>
<dbReference type="GO" id="GO:0008175">
    <property type="term" value="F:tRNA methyltransferase activity"/>
    <property type="evidence" value="ECO:0007669"/>
    <property type="project" value="TreeGrafter"/>
</dbReference>
<dbReference type="InterPro" id="IPR037151">
    <property type="entry name" value="AlkB-like_sf"/>
</dbReference>
<dbReference type="InterPro" id="IPR029063">
    <property type="entry name" value="SAM-dependent_MTases_sf"/>
</dbReference>
<dbReference type="PANTHER" id="PTHR23245:SF25">
    <property type="entry name" value="TRNA WYBUTOSINE-SYNTHESIZING PROTEIN 2 HOMOLOG"/>
    <property type="match status" value="1"/>
</dbReference>
<dbReference type="Gene3D" id="3.30.300.110">
    <property type="entry name" value="Met-10+ protein-like domains"/>
    <property type="match status" value="1"/>
</dbReference>
<dbReference type="SUPFAM" id="SSF53335">
    <property type="entry name" value="S-adenosyl-L-methionine-dependent methyltransferases"/>
    <property type="match status" value="1"/>
</dbReference>
<keyword evidence="4" id="KW-0808">Transferase</keyword>
<keyword evidence="5" id="KW-0949">S-adenosyl-L-methionine</keyword>
<dbReference type="InterPro" id="IPR005123">
    <property type="entry name" value="Oxoglu/Fe-dep_dioxygenase_dom"/>
</dbReference>
<protein>
    <recommendedName>
        <fullName evidence="3">tRNA(Phe) (4-demethylwyosine(37)-C(7)) aminocarboxypropyltransferase</fullName>
        <ecNumber evidence="3">2.5.1.114</ecNumber>
    </recommendedName>
</protein>
<dbReference type="Gene3D" id="2.60.120.590">
    <property type="entry name" value="Alpha-ketoglutarate-dependent dioxygenase AlkB-like"/>
    <property type="match status" value="1"/>
</dbReference>
<proteinExistence type="predicted"/>
<dbReference type="InterPro" id="IPR030382">
    <property type="entry name" value="MeTrfase_TRM5/TYW2"/>
</dbReference>
<gene>
    <name evidence="10" type="ORF">PYX00_009542</name>
</gene>